<accession>A0ABN6JW09</accession>
<name>A0ABN6JW09_9BURK</name>
<evidence type="ECO:0000313" key="2">
    <source>
        <dbReference type="Proteomes" id="UP001319874"/>
    </source>
</evidence>
<dbReference type="Proteomes" id="UP001319874">
    <property type="component" value="Chromosome 4"/>
</dbReference>
<keyword evidence="2" id="KW-1185">Reference proteome</keyword>
<reference evidence="1 2" key="1">
    <citation type="journal article" date="2022" name="Front. Microbiol.">
        <title>Identification and characterization of a novel class of self-sufficient cytochrome P450 hydroxylase involved in cyclohexanecarboxylate degradation in Paraburkholderia terrae strain KU-64.</title>
        <authorList>
            <person name="Yamamoto T."/>
            <person name="Hasegawa Y."/>
            <person name="Iwaki H."/>
        </authorList>
    </citation>
    <scope>NUCLEOTIDE SEQUENCE [LARGE SCALE GENOMIC DNA]</scope>
    <source>
        <strain evidence="1 2">KU-64</strain>
    </source>
</reference>
<sequence>MIVSAFDTFLAIAVDPYEARYMGSQLALWVKASKVAISEETRYPEVQRCLRYRQ</sequence>
<dbReference type="EMBL" id="AP024958">
    <property type="protein sequence ID" value="BCZ85142.1"/>
    <property type="molecule type" value="Genomic_DNA"/>
</dbReference>
<organism evidence="1 2">
    <name type="scientific">Paraburkholderia terrae</name>
    <dbReference type="NCBI Taxonomy" id="311230"/>
    <lineage>
        <taxon>Bacteria</taxon>
        <taxon>Pseudomonadati</taxon>
        <taxon>Pseudomonadota</taxon>
        <taxon>Betaproteobacteria</taxon>
        <taxon>Burkholderiales</taxon>
        <taxon>Burkholderiaceae</taxon>
        <taxon>Paraburkholderia</taxon>
    </lineage>
</organism>
<proteinExistence type="predicted"/>
<evidence type="ECO:0000313" key="1">
    <source>
        <dbReference type="EMBL" id="BCZ85142.1"/>
    </source>
</evidence>
<gene>
    <name evidence="1" type="ORF">PTKU64_88170</name>
</gene>
<protein>
    <submittedName>
        <fullName evidence="1">Uncharacterized protein</fullName>
    </submittedName>
</protein>